<dbReference type="SUPFAM" id="SSF141868">
    <property type="entry name" value="EAL domain-like"/>
    <property type="match status" value="1"/>
</dbReference>
<evidence type="ECO:0000313" key="3">
    <source>
        <dbReference type="Proteomes" id="UP000241426"/>
    </source>
</evidence>
<dbReference type="CDD" id="cd01948">
    <property type="entry name" value="EAL"/>
    <property type="match status" value="1"/>
</dbReference>
<feature type="domain" description="EAL" evidence="1">
    <location>
        <begin position="1"/>
        <end position="229"/>
    </location>
</feature>
<dbReference type="EMBL" id="PYNF01000051">
    <property type="protein sequence ID" value="PSU88703.1"/>
    <property type="molecule type" value="Genomic_DNA"/>
</dbReference>
<dbReference type="PROSITE" id="PS50883">
    <property type="entry name" value="EAL"/>
    <property type="match status" value="1"/>
</dbReference>
<dbReference type="Gene3D" id="3.20.20.450">
    <property type="entry name" value="EAL domain"/>
    <property type="match status" value="1"/>
</dbReference>
<dbReference type="InterPro" id="IPR001633">
    <property type="entry name" value="EAL_dom"/>
</dbReference>
<accession>A0A2T3KAD8</accession>
<dbReference type="GO" id="GO:0071111">
    <property type="term" value="F:cyclic-guanylate-specific phosphodiesterase activity"/>
    <property type="evidence" value="ECO:0007669"/>
    <property type="project" value="InterPro"/>
</dbReference>
<gene>
    <name evidence="2" type="ORF">C9J27_25090</name>
</gene>
<dbReference type="Pfam" id="PF00563">
    <property type="entry name" value="EAL"/>
    <property type="match status" value="1"/>
</dbReference>
<evidence type="ECO:0000259" key="1">
    <source>
        <dbReference type="PROSITE" id="PS50883"/>
    </source>
</evidence>
<protein>
    <recommendedName>
        <fullName evidence="1">EAL domain-containing protein</fullName>
    </recommendedName>
</protein>
<evidence type="ECO:0000313" key="2">
    <source>
        <dbReference type="EMBL" id="PSU88703.1"/>
    </source>
</evidence>
<dbReference type="InterPro" id="IPR035919">
    <property type="entry name" value="EAL_sf"/>
</dbReference>
<name>A0A2T3KAD8_9GAMM</name>
<organism evidence="2 3">
    <name type="scientific">Photobacterium kishitanii</name>
    <dbReference type="NCBI Taxonomy" id="318456"/>
    <lineage>
        <taxon>Bacteria</taxon>
        <taxon>Pseudomonadati</taxon>
        <taxon>Pseudomonadota</taxon>
        <taxon>Gammaproteobacteria</taxon>
        <taxon>Vibrionales</taxon>
        <taxon>Vibrionaceae</taxon>
        <taxon>Photobacterium</taxon>
    </lineage>
</organism>
<dbReference type="AlphaFoldDB" id="A0A2T3KAD8"/>
<dbReference type="InterPro" id="IPR050706">
    <property type="entry name" value="Cyclic-di-GMP_PDE-like"/>
</dbReference>
<reference evidence="2 3" key="1">
    <citation type="submission" date="2018-01" db="EMBL/GenBank/DDBJ databases">
        <title>Whole genome sequencing of Histamine producing bacteria.</title>
        <authorList>
            <person name="Butler K."/>
        </authorList>
    </citation>
    <scope>NUCLEOTIDE SEQUENCE [LARGE SCALE GENOMIC DNA]</scope>
    <source>
        <strain evidence="2 3">FS-7.2</strain>
    </source>
</reference>
<comment type="caution">
    <text evidence="2">The sequence shown here is derived from an EMBL/GenBank/DDBJ whole genome shotgun (WGS) entry which is preliminary data.</text>
</comment>
<sequence>MTNLLNNMFFMYQPKFHNDEIFGYEALLRTHENNNSVLPIKLLNENKGNVSFDYFIINSVIDDLVKLPTSKINNLLISINVSASLFSMPIDFSLINFELINKFELKLDFEILESDVIVDYAICNKNIKYLNSVGITVSMDDFGKGYSSIRRLINIKNINFIKIDKILIDDLIKDKSIVDKLRLLFDFINKLNVKIIAEGVEDKKTLKTLQGLGVKYFQGFYFSKPHVIS</sequence>
<dbReference type="Proteomes" id="UP000241426">
    <property type="component" value="Unassembled WGS sequence"/>
</dbReference>
<proteinExistence type="predicted"/>
<dbReference type="PANTHER" id="PTHR33121:SF70">
    <property type="entry name" value="SIGNALING PROTEIN YKOW"/>
    <property type="match status" value="1"/>
</dbReference>
<dbReference type="PANTHER" id="PTHR33121">
    <property type="entry name" value="CYCLIC DI-GMP PHOSPHODIESTERASE PDEF"/>
    <property type="match status" value="1"/>
</dbReference>
<dbReference type="RefSeq" id="WP_107290198.1">
    <property type="nucleotide sequence ID" value="NZ_PYNF01000051.1"/>
</dbReference>
<dbReference type="SMART" id="SM00052">
    <property type="entry name" value="EAL"/>
    <property type="match status" value="1"/>
</dbReference>